<keyword evidence="2" id="KW-1185">Reference proteome</keyword>
<dbReference type="AlphaFoldDB" id="A0A8X6XU73"/>
<dbReference type="OrthoDB" id="10275213at2759"/>
<proteinExistence type="predicted"/>
<reference evidence="1" key="1">
    <citation type="submission" date="2020-08" db="EMBL/GenBank/DDBJ databases">
        <title>Multicomponent nature underlies the extraordinary mechanical properties of spider dragline silk.</title>
        <authorList>
            <person name="Kono N."/>
            <person name="Nakamura H."/>
            <person name="Mori M."/>
            <person name="Yoshida Y."/>
            <person name="Ohtoshi R."/>
            <person name="Malay A.D."/>
            <person name="Moran D.A.P."/>
            <person name="Tomita M."/>
            <person name="Numata K."/>
            <person name="Arakawa K."/>
        </authorList>
    </citation>
    <scope>NUCLEOTIDE SEQUENCE</scope>
</reference>
<gene>
    <name evidence="1" type="ORF">TNIN_268051</name>
</gene>
<evidence type="ECO:0000313" key="2">
    <source>
        <dbReference type="Proteomes" id="UP000886998"/>
    </source>
</evidence>
<comment type="caution">
    <text evidence="1">The sequence shown here is derived from an EMBL/GenBank/DDBJ whole genome shotgun (WGS) entry which is preliminary data.</text>
</comment>
<accession>A0A8X6XU73</accession>
<dbReference type="Proteomes" id="UP000886998">
    <property type="component" value="Unassembled WGS sequence"/>
</dbReference>
<organism evidence="1 2">
    <name type="scientific">Trichonephila inaurata madagascariensis</name>
    <dbReference type="NCBI Taxonomy" id="2747483"/>
    <lineage>
        <taxon>Eukaryota</taxon>
        <taxon>Metazoa</taxon>
        <taxon>Ecdysozoa</taxon>
        <taxon>Arthropoda</taxon>
        <taxon>Chelicerata</taxon>
        <taxon>Arachnida</taxon>
        <taxon>Araneae</taxon>
        <taxon>Araneomorphae</taxon>
        <taxon>Entelegynae</taxon>
        <taxon>Araneoidea</taxon>
        <taxon>Nephilidae</taxon>
        <taxon>Trichonephila</taxon>
        <taxon>Trichonephila inaurata</taxon>
    </lineage>
</organism>
<sequence length="94" mass="10153">MTEGKAPKSFPLHLAEKTLKTLKGECEAQFSLFPGKRGPCEKVPQRSLEEMPGIGLPAICHVSQVILTTITTFKLVLIVCLHNPGVLVSLVAQS</sequence>
<evidence type="ECO:0000313" key="1">
    <source>
        <dbReference type="EMBL" id="GFY58750.1"/>
    </source>
</evidence>
<protein>
    <submittedName>
        <fullName evidence="1">Uncharacterized protein</fullName>
    </submittedName>
</protein>
<dbReference type="EMBL" id="BMAV01012227">
    <property type="protein sequence ID" value="GFY58750.1"/>
    <property type="molecule type" value="Genomic_DNA"/>
</dbReference>
<name>A0A8X6XU73_9ARAC</name>